<keyword evidence="2" id="KW-0012">Acyltransferase</keyword>
<gene>
    <name evidence="3" type="ORF">FYJ29_07255</name>
</gene>
<dbReference type="RefSeq" id="WP_154328607.1">
    <property type="nucleotide sequence ID" value="NZ_CP045696.1"/>
</dbReference>
<evidence type="ECO:0000256" key="2">
    <source>
        <dbReference type="ARBA" id="ARBA00023315"/>
    </source>
</evidence>
<dbReference type="GO" id="GO:0016779">
    <property type="term" value="F:nucleotidyltransferase activity"/>
    <property type="evidence" value="ECO:0007669"/>
    <property type="project" value="UniProtKB-ARBA"/>
</dbReference>
<dbReference type="PANTHER" id="PTHR43584">
    <property type="entry name" value="NUCLEOTIDYL TRANSFERASE"/>
    <property type="match status" value="1"/>
</dbReference>
<keyword evidence="4" id="KW-1185">Reference proteome</keyword>
<dbReference type="AlphaFoldDB" id="A0A6L5XF46"/>
<evidence type="ECO:0000256" key="1">
    <source>
        <dbReference type="ARBA" id="ARBA00022679"/>
    </source>
</evidence>
<sequence length="394" mass="42744">MKNIIIFDDNDVRKQLLPITYTRPITKIRVGITTIEEKWQALLGGGTYSYLTASYLKKKFPTTLRSQNLLVAGHVIPTPQLARQALALKSGEAIVDSEGQLIAFNGSAQDFDNHNYATTLAPVEPPTAIKHLWDIFALNGEVLRSDYERITAGRQSQPLPPSCTVIGDPGQIFIEKGASVEGACLNTKGGPIYIGENVEVMEGACVRGPFAACHDAKVRIGAKVYGATTLGPYCKIGGEVENTVMIGYSNKAHEGFLGDAVIGEWCNIGGGTTASNLKNDYSEIRLWNYATQRFDHTGLQFCGPIMGDHCKTGVNCMLNTATVLGVGVNVYGAGFPRNFVASFMEGGSTSGFKDVKMRPFLATAKRVMARHGIELTPDDCDMLEAIYKLAKKYK</sequence>
<keyword evidence="1 3" id="KW-0808">Transferase</keyword>
<organism evidence="3 4">
    <name type="scientific">Sodaliphilus pleomorphus</name>
    <dbReference type="NCBI Taxonomy" id="2606626"/>
    <lineage>
        <taxon>Bacteria</taxon>
        <taxon>Pseudomonadati</taxon>
        <taxon>Bacteroidota</taxon>
        <taxon>Bacteroidia</taxon>
        <taxon>Bacteroidales</taxon>
        <taxon>Muribaculaceae</taxon>
        <taxon>Sodaliphilus</taxon>
    </lineage>
</organism>
<dbReference type="EMBL" id="VULT01000010">
    <property type="protein sequence ID" value="MSS17552.1"/>
    <property type="molecule type" value="Genomic_DNA"/>
</dbReference>
<name>A0A6L5XF46_9BACT</name>
<dbReference type="NCBIfam" id="TIGR03991">
    <property type="entry name" value="alt_bact_glmU"/>
    <property type="match status" value="1"/>
</dbReference>
<comment type="caution">
    <text evidence="3">The sequence shown here is derived from an EMBL/GenBank/DDBJ whole genome shotgun (WGS) entry which is preliminary data.</text>
</comment>
<dbReference type="Proteomes" id="UP000483362">
    <property type="component" value="Unassembled WGS sequence"/>
</dbReference>
<evidence type="ECO:0000313" key="4">
    <source>
        <dbReference type="Proteomes" id="UP000483362"/>
    </source>
</evidence>
<reference evidence="3 4" key="1">
    <citation type="submission" date="2019-08" db="EMBL/GenBank/DDBJ databases">
        <title>In-depth cultivation of the pig gut microbiome towards novel bacterial diversity and tailored functional studies.</title>
        <authorList>
            <person name="Wylensek D."/>
            <person name="Hitch T.C.A."/>
            <person name="Clavel T."/>
        </authorList>
    </citation>
    <scope>NUCLEOTIDE SEQUENCE [LARGE SCALE GENOMIC DNA]</scope>
    <source>
        <strain evidence="3 4">Oil-RF-744-WCA-WT-10</strain>
    </source>
</reference>
<accession>A0A6L5XF46</accession>
<proteinExistence type="predicted"/>
<dbReference type="Pfam" id="PF13562">
    <property type="entry name" value="NTP_transf_4"/>
    <property type="match status" value="1"/>
</dbReference>
<dbReference type="InterPro" id="IPR023917">
    <property type="entry name" value="Bifunctiontional_GlmU_bac-type"/>
</dbReference>
<dbReference type="SUPFAM" id="SSF51161">
    <property type="entry name" value="Trimeric LpxA-like enzymes"/>
    <property type="match status" value="1"/>
</dbReference>
<evidence type="ECO:0000313" key="3">
    <source>
        <dbReference type="EMBL" id="MSS17552.1"/>
    </source>
</evidence>
<dbReference type="InterPro" id="IPR050065">
    <property type="entry name" value="GlmU-like"/>
</dbReference>
<dbReference type="PANTHER" id="PTHR43584:SF9">
    <property type="entry name" value="TRANSFERASE HEXAPEPTIDE REPEAT CONTAINING PROTEIN"/>
    <property type="match status" value="1"/>
</dbReference>
<dbReference type="InterPro" id="IPR011004">
    <property type="entry name" value="Trimer_LpxA-like_sf"/>
</dbReference>
<dbReference type="GO" id="GO:0016746">
    <property type="term" value="F:acyltransferase activity"/>
    <property type="evidence" value="ECO:0007669"/>
    <property type="project" value="UniProtKB-KW"/>
</dbReference>
<protein>
    <submittedName>
        <fullName evidence="3">Glucose-1-phosphate thymidylyltransferase</fullName>
    </submittedName>
</protein>
<dbReference type="Gene3D" id="2.160.10.10">
    <property type="entry name" value="Hexapeptide repeat proteins"/>
    <property type="match status" value="1"/>
</dbReference>